<comment type="caution">
    <text evidence="1">The sequence shown here is derived from an EMBL/GenBank/DDBJ whole genome shotgun (WGS) entry which is preliminary data.</text>
</comment>
<name>A0ABT2SDD1_9FIRM</name>
<dbReference type="RefSeq" id="WP_262623745.1">
    <property type="nucleotide sequence ID" value="NZ_JAOQKI010000009.1"/>
</dbReference>
<evidence type="ECO:0000313" key="2">
    <source>
        <dbReference type="Proteomes" id="UP001209666"/>
    </source>
</evidence>
<sequence>MEHDLIFDGRNIPVAEAAKIMGKDPQFIRLAMINKLLPIGLTYKKEGSTQYDFYISPKLFYEYTGCYFDSKND</sequence>
<protein>
    <recommendedName>
        <fullName evidence="3">DNA-binding protein</fullName>
    </recommendedName>
</protein>
<accession>A0ABT2SDD1</accession>
<proteinExistence type="predicted"/>
<dbReference type="Proteomes" id="UP001209666">
    <property type="component" value="Unassembled WGS sequence"/>
</dbReference>
<reference evidence="1 2" key="1">
    <citation type="journal article" date="2021" name="ISME Commun">
        <title>Automated analysis of genomic sequences facilitates high-throughput and comprehensive description of bacteria.</title>
        <authorList>
            <person name="Hitch T.C.A."/>
        </authorList>
    </citation>
    <scope>NUCLEOTIDE SEQUENCE [LARGE SCALE GENOMIC DNA]</scope>
    <source>
        <strain evidence="1 2">Sanger_19</strain>
    </source>
</reference>
<evidence type="ECO:0000313" key="1">
    <source>
        <dbReference type="EMBL" id="MCU6717063.1"/>
    </source>
</evidence>
<keyword evidence="2" id="KW-1185">Reference proteome</keyword>
<gene>
    <name evidence="1" type="ORF">OCV43_07225</name>
</gene>
<dbReference type="EMBL" id="JAOQKI010000009">
    <property type="protein sequence ID" value="MCU6717063.1"/>
    <property type="molecule type" value="Genomic_DNA"/>
</dbReference>
<evidence type="ECO:0008006" key="3">
    <source>
        <dbReference type="Google" id="ProtNLM"/>
    </source>
</evidence>
<organism evidence="1 2">
    <name type="scientific">Roseburia amylophila</name>
    <dbReference type="NCBI Taxonomy" id="2981794"/>
    <lineage>
        <taxon>Bacteria</taxon>
        <taxon>Bacillati</taxon>
        <taxon>Bacillota</taxon>
        <taxon>Clostridia</taxon>
        <taxon>Lachnospirales</taxon>
        <taxon>Lachnospiraceae</taxon>
        <taxon>Roseburia</taxon>
    </lineage>
</organism>